<dbReference type="RefSeq" id="WP_031770313.1">
    <property type="nucleotide sequence ID" value="NZ_CP054441.1"/>
</dbReference>
<proteinExistence type="predicted"/>
<dbReference type="AlphaFoldDB" id="A0A6H0A283"/>
<accession>A0A6H0A283</accession>
<protein>
    <submittedName>
        <fullName evidence="2">Uncharacterized protein</fullName>
    </submittedName>
</protein>
<organism evidence="2">
    <name type="scientific">Staphylococcus saprophyticus</name>
    <dbReference type="NCBI Taxonomy" id="29385"/>
    <lineage>
        <taxon>Bacteria</taxon>
        <taxon>Bacillati</taxon>
        <taxon>Bacillota</taxon>
        <taxon>Bacilli</taxon>
        <taxon>Bacillales</taxon>
        <taxon>Staphylococcaceae</taxon>
        <taxon>Staphylococcus</taxon>
    </lineage>
</organism>
<feature type="compositionally biased region" description="Basic and acidic residues" evidence="1">
    <location>
        <begin position="201"/>
        <end position="223"/>
    </location>
</feature>
<feature type="region of interest" description="Disordered" evidence="1">
    <location>
        <begin position="191"/>
        <end position="223"/>
    </location>
</feature>
<keyword evidence="2" id="KW-0614">Plasmid</keyword>
<reference evidence="2" key="1">
    <citation type="submission" date="2020-01" db="EMBL/GenBank/DDBJ databases">
        <title>Characterization of a novel vga gene recovered from a Staphylococcus saprophyticus causing a community-acquired urinary tract infection: Report from SENTRY Antimicrobial Surveillance Program 2017.</title>
        <authorList>
            <person name="Deshpande L.M."/>
            <person name="Cantrell L."/>
            <person name="Romero J.R."/>
            <person name="Carvalhaes C."/>
            <person name="Sader H.S."/>
            <person name="Mendes R.E."/>
        </authorList>
    </citation>
    <scope>NUCLEOTIDE SEQUENCE</scope>
    <source>
        <strain evidence="2">1005578</strain>
        <plasmid evidence="2">p1005578_vga</plasmid>
    </source>
</reference>
<dbReference type="EMBL" id="MN909556">
    <property type="protein sequence ID" value="QIS31346.1"/>
    <property type="molecule type" value="Genomic_DNA"/>
</dbReference>
<sequence>MNQNEMGKKYQTYLLKEFFSDKPLFNVPQLSDEEQSDMEEIKANINPNVKSVIEESVQDATKSFTKLDNAVKNLHEAEEQMEDVEDIQLKDRAYRPLENEVFNEYNKNKEAFNKVNQQYQIADIKTQEDIESPSKHCYVSNIDNGTIELETDEAIYTVTIPHQEYLEMLENPKKYEFSLDKETENIVYREATESIEMENDGLDKTPRFNKKQIEEEQDNELER</sequence>
<evidence type="ECO:0000256" key="1">
    <source>
        <dbReference type="SAM" id="MobiDB-lite"/>
    </source>
</evidence>
<geneLocation type="plasmid" evidence="2">
    <name>p1005578_vga</name>
</geneLocation>
<evidence type="ECO:0000313" key="2">
    <source>
        <dbReference type="EMBL" id="QIS31346.1"/>
    </source>
</evidence>
<name>A0A6H0A283_STASA</name>